<dbReference type="GO" id="GO:0008236">
    <property type="term" value="F:serine-type peptidase activity"/>
    <property type="evidence" value="ECO:0007669"/>
    <property type="project" value="UniProtKB-KW"/>
</dbReference>
<dbReference type="PANTHER" id="PTHR32060:SF30">
    <property type="entry name" value="CARBOXY-TERMINAL PROCESSING PROTEASE CTPA"/>
    <property type="match status" value="1"/>
</dbReference>
<dbReference type="Proteomes" id="UP000808337">
    <property type="component" value="Unassembled WGS sequence"/>
</dbReference>
<dbReference type="SUPFAM" id="SSF50156">
    <property type="entry name" value="PDZ domain-like"/>
    <property type="match status" value="1"/>
</dbReference>
<dbReference type="GO" id="GO:0006508">
    <property type="term" value="P:proteolysis"/>
    <property type="evidence" value="ECO:0007669"/>
    <property type="project" value="UniProtKB-KW"/>
</dbReference>
<name>A0A9D7XRF6_9BACT</name>
<dbReference type="EMBL" id="JADKGY010000001">
    <property type="protein sequence ID" value="MBK9981253.1"/>
    <property type="molecule type" value="Genomic_DNA"/>
</dbReference>
<dbReference type="PANTHER" id="PTHR32060">
    <property type="entry name" value="TAIL-SPECIFIC PROTEASE"/>
    <property type="match status" value="1"/>
</dbReference>
<dbReference type="Gene3D" id="3.90.226.10">
    <property type="entry name" value="2-enoyl-CoA Hydratase, Chain A, domain 1"/>
    <property type="match status" value="1"/>
</dbReference>
<comment type="similarity">
    <text evidence="1 5">Belongs to the peptidase S41A family.</text>
</comment>
<dbReference type="PROSITE" id="PS50106">
    <property type="entry name" value="PDZ"/>
    <property type="match status" value="1"/>
</dbReference>
<dbReference type="SMART" id="SM00245">
    <property type="entry name" value="TSPc"/>
    <property type="match status" value="1"/>
</dbReference>
<dbReference type="CDD" id="cd06782">
    <property type="entry name" value="cpPDZ_CPP-like"/>
    <property type="match status" value="1"/>
</dbReference>
<protein>
    <submittedName>
        <fullName evidence="7">S41 family peptidase</fullName>
    </submittedName>
</protein>
<feature type="domain" description="PDZ" evidence="6">
    <location>
        <begin position="98"/>
        <end position="170"/>
    </location>
</feature>
<dbReference type="GO" id="GO:0004175">
    <property type="term" value="F:endopeptidase activity"/>
    <property type="evidence" value="ECO:0007669"/>
    <property type="project" value="TreeGrafter"/>
</dbReference>
<dbReference type="GO" id="GO:0030288">
    <property type="term" value="C:outer membrane-bounded periplasmic space"/>
    <property type="evidence" value="ECO:0007669"/>
    <property type="project" value="TreeGrafter"/>
</dbReference>
<keyword evidence="2 5" id="KW-0645">Protease</keyword>
<dbReference type="GO" id="GO:0007165">
    <property type="term" value="P:signal transduction"/>
    <property type="evidence" value="ECO:0007669"/>
    <property type="project" value="TreeGrafter"/>
</dbReference>
<evidence type="ECO:0000313" key="8">
    <source>
        <dbReference type="Proteomes" id="UP000808337"/>
    </source>
</evidence>
<gene>
    <name evidence="7" type="ORF">IPP15_02310</name>
</gene>
<organism evidence="7 8">
    <name type="scientific">Candidatus Opimibacter skivensis</name>
    <dbReference type="NCBI Taxonomy" id="2982028"/>
    <lineage>
        <taxon>Bacteria</taxon>
        <taxon>Pseudomonadati</taxon>
        <taxon>Bacteroidota</taxon>
        <taxon>Saprospiria</taxon>
        <taxon>Saprospirales</taxon>
        <taxon>Saprospiraceae</taxon>
        <taxon>Candidatus Opimibacter</taxon>
    </lineage>
</organism>
<evidence type="ECO:0000256" key="4">
    <source>
        <dbReference type="ARBA" id="ARBA00022825"/>
    </source>
</evidence>
<comment type="caution">
    <text evidence="7">The sequence shown here is derived from an EMBL/GenBank/DDBJ whole genome shotgun (WGS) entry which is preliminary data.</text>
</comment>
<reference evidence="7 8" key="1">
    <citation type="submission" date="2020-10" db="EMBL/GenBank/DDBJ databases">
        <title>Connecting structure to function with the recovery of over 1000 high-quality activated sludge metagenome-assembled genomes encoding full-length rRNA genes using long-read sequencing.</title>
        <authorList>
            <person name="Singleton C.M."/>
            <person name="Petriglieri F."/>
            <person name="Kristensen J.M."/>
            <person name="Kirkegaard R.H."/>
            <person name="Michaelsen T.Y."/>
            <person name="Andersen M.H."/>
            <person name="Karst S.M."/>
            <person name="Dueholm M.S."/>
            <person name="Nielsen P.H."/>
            <person name="Albertsen M."/>
        </authorList>
    </citation>
    <scope>NUCLEOTIDE SEQUENCE [LARGE SCALE GENOMIC DNA]</scope>
    <source>
        <strain evidence="7">Ribe_18-Q3-R11-54_MAXAC.273</strain>
    </source>
</reference>
<dbReference type="Pfam" id="PF17820">
    <property type="entry name" value="PDZ_6"/>
    <property type="match status" value="1"/>
</dbReference>
<keyword evidence="4 5" id="KW-0720">Serine protease</keyword>
<dbReference type="InterPro" id="IPR036034">
    <property type="entry name" value="PDZ_sf"/>
</dbReference>
<dbReference type="Gene3D" id="3.30.750.44">
    <property type="match status" value="1"/>
</dbReference>
<evidence type="ECO:0000256" key="2">
    <source>
        <dbReference type="ARBA" id="ARBA00022670"/>
    </source>
</evidence>
<dbReference type="CDD" id="cd07560">
    <property type="entry name" value="Peptidase_S41_CPP"/>
    <property type="match status" value="1"/>
</dbReference>
<dbReference type="SMART" id="SM00228">
    <property type="entry name" value="PDZ"/>
    <property type="match status" value="1"/>
</dbReference>
<accession>A0A9D7XRF6</accession>
<keyword evidence="3 5" id="KW-0378">Hydrolase</keyword>
<evidence type="ECO:0000256" key="3">
    <source>
        <dbReference type="ARBA" id="ARBA00022801"/>
    </source>
</evidence>
<evidence type="ECO:0000313" key="7">
    <source>
        <dbReference type="EMBL" id="MBK9981253.1"/>
    </source>
</evidence>
<dbReference type="InterPro" id="IPR029045">
    <property type="entry name" value="ClpP/crotonase-like_dom_sf"/>
</dbReference>
<evidence type="ECO:0000259" key="6">
    <source>
        <dbReference type="PROSITE" id="PS50106"/>
    </source>
</evidence>
<dbReference type="AlphaFoldDB" id="A0A9D7XRF6"/>
<dbReference type="SUPFAM" id="SSF52096">
    <property type="entry name" value="ClpP/crotonase"/>
    <property type="match status" value="1"/>
</dbReference>
<dbReference type="InterPro" id="IPR004447">
    <property type="entry name" value="Peptidase_S41A"/>
</dbReference>
<evidence type="ECO:0000256" key="1">
    <source>
        <dbReference type="ARBA" id="ARBA00009179"/>
    </source>
</evidence>
<dbReference type="InterPro" id="IPR001478">
    <property type="entry name" value="PDZ"/>
</dbReference>
<proteinExistence type="inferred from homology"/>
<dbReference type="Gene3D" id="2.30.42.10">
    <property type="match status" value="1"/>
</dbReference>
<dbReference type="Pfam" id="PF03572">
    <property type="entry name" value="Peptidase_S41"/>
    <property type="match status" value="1"/>
</dbReference>
<evidence type="ECO:0000256" key="5">
    <source>
        <dbReference type="RuleBase" id="RU004404"/>
    </source>
</evidence>
<dbReference type="InterPro" id="IPR005151">
    <property type="entry name" value="Tail-specific_protease"/>
</dbReference>
<dbReference type="NCBIfam" id="TIGR00225">
    <property type="entry name" value="prc"/>
    <property type="match status" value="1"/>
</dbReference>
<sequence>MSDTNRTYKIWEPLLLSVVTMVGMIAGAKFVKADAPTHKSDPSISSANYSGRQVEEIIRFLETKYVGDVNAEELSNRAIKAVLEGLDPHTHYFPPEQTEDLEEKTMGQYVGIGIEVLFIDDSLVVLYPKKDSPAEKAGVRPGDHIIAIDDQSITTDSVDHEKIIDLIKGSKGTHVKLLIKPMLDKNLKTIEIGRDEIKVPSVLAAYMIDSTVAFIKLSRFTNTTYREFMDSWEDLTTKHHARHLILDLRDNPGGYLREAVNILSQIFKDNGTLLVYTQGKNQERIDYKSTGKVFFPIENVCVLINGNSASASEIIAGCLQDQDRAVVLGTRSYGKGLVQEQFDLSNGGTLRMTVSKYYTPSGRSIQKAYDNESVIDTAQIFKTASGRPVHAGGGIMPDITMDDGVHWNDVAIMAWMDIISEYAIRYDMMKYGGQIVNMDSIESVFKSLPPHASMMNDLMALAKLRAKDKYNTLNDYLQAHQDILYRITDATLVAYRTGEEGWYRAFNLEDPLVKKANEIVKEDLQKALVQH</sequence>
<dbReference type="InterPro" id="IPR041489">
    <property type="entry name" value="PDZ_6"/>
</dbReference>